<dbReference type="Proteomes" id="UP001212189">
    <property type="component" value="Chromosome"/>
</dbReference>
<dbReference type="PANTHER" id="PTHR31793">
    <property type="entry name" value="4-HYDROXYBENZOYL-COA THIOESTERASE FAMILY MEMBER"/>
    <property type="match status" value="1"/>
</dbReference>
<reference evidence="2 3" key="1">
    <citation type="submission" date="2022-12" db="EMBL/GenBank/DDBJ databases">
        <title>Coexistence and Characterization of a Novel Tigecycline Resistance gene tet(X) variant and blaNDM-1 in a Pseudomonas caeni Isolate of Chicken Origin.</title>
        <authorList>
            <person name="Lu X."/>
            <person name="Zhang L."/>
            <person name="Li R."/>
            <person name="Wang Z."/>
        </authorList>
    </citation>
    <scope>NUCLEOTIDE SEQUENCE [LARGE SCALE GENOMIC DNA]</scope>
    <source>
        <strain evidence="2 3">CE14</strain>
    </source>
</reference>
<gene>
    <name evidence="2" type="ORF">O6P33_09130</name>
</gene>
<proteinExistence type="predicted"/>
<dbReference type="CDD" id="cd00586">
    <property type="entry name" value="4HBT"/>
    <property type="match status" value="1"/>
</dbReference>
<dbReference type="RefSeq" id="WP_269817476.1">
    <property type="nucleotide sequence ID" value="NZ_CP114976.1"/>
</dbReference>
<dbReference type="InterPro" id="IPR050563">
    <property type="entry name" value="4-hydroxybenzoyl-CoA_TE"/>
</dbReference>
<sequence length="145" mass="16610">MSWDYPAPYILPLCAKPADIDEFDHVNNAVYVHWMEECAWQHSIDLGLGFAEYQALDRGMAVLRHEIDYLLSAYEGEQLEMATWIAHSDQRIRMDRYFQLRRVADGATLLRAKTTFVCIELSSGRPKRMPPAFVEGYGAVMLPPA</sequence>
<accession>A0AAE9VMD5</accession>
<dbReference type="AlphaFoldDB" id="A0AAE9VMD5"/>
<keyword evidence="3" id="KW-1185">Reference proteome</keyword>
<dbReference type="Pfam" id="PF13279">
    <property type="entry name" value="4HBT_2"/>
    <property type="match status" value="1"/>
</dbReference>
<evidence type="ECO:0000256" key="1">
    <source>
        <dbReference type="ARBA" id="ARBA00022801"/>
    </source>
</evidence>
<keyword evidence="1" id="KW-0378">Hydrolase</keyword>
<name>A0AAE9VMD5_9GAMM</name>
<dbReference type="Gene3D" id="3.10.129.10">
    <property type="entry name" value="Hotdog Thioesterase"/>
    <property type="match status" value="1"/>
</dbReference>
<evidence type="ECO:0000313" key="3">
    <source>
        <dbReference type="Proteomes" id="UP001212189"/>
    </source>
</evidence>
<dbReference type="SUPFAM" id="SSF54637">
    <property type="entry name" value="Thioesterase/thiol ester dehydrase-isomerase"/>
    <property type="match status" value="1"/>
</dbReference>
<dbReference type="EMBL" id="CP114976">
    <property type="protein sequence ID" value="WBE24532.1"/>
    <property type="molecule type" value="Genomic_DNA"/>
</dbReference>
<dbReference type="InterPro" id="IPR029069">
    <property type="entry name" value="HotDog_dom_sf"/>
</dbReference>
<evidence type="ECO:0000313" key="2">
    <source>
        <dbReference type="EMBL" id="WBE24532.1"/>
    </source>
</evidence>
<protein>
    <submittedName>
        <fullName evidence="2">Thioesterase family protein</fullName>
    </submittedName>
</protein>
<dbReference type="PANTHER" id="PTHR31793:SF37">
    <property type="entry name" value="ACYL-COA THIOESTER HYDROLASE YBGC"/>
    <property type="match status" value="1"/>
</dbReference>
<dbReference type="FunFam" id="3.10.129.10:FF:000094">
    <property type="entry name" value="4-hydroxybenzoyl-CoA thioesterase"/>
    <property type="match status" value="1"/>
</dbReference>
<dbReference type="KEGG" id="dce:O6P33_09130"/>
<dbReference type="GO" id="GO:0047617">
    <property type="term" value="F:fatty acyl-CoA hydrolase activity"/>
    <property type="evidence" value="ECO:0007669"/>
    <property type="project" value="TreeGrafter"/>
</dbReference>
<organism evidence="2 3">
    <name type="scientific">Denitrificimonas caeni</name>
    <dbReference type="NCBI Taxonomy" id="521720"/>
    <lineage>
        <taxon>Bacteria</taxon>
        <taxon>Pseudomonadati</taxon>
        <taxon>Pseudomonadota</taxon>
        <taxon>Gammaproteobacteria</taxon>
        <taxon>Pseudomonadales</taxon>
        <taxon>Pseudomonadaceae</taxon>
        <taxon>Denitrificimonas</taxon>
    </lineage>
</organism>